<accession>A0A4U9CX97</accession>
<evidence type="ECO:0000256" key="1">
    <source>
        <dbReference type="SAM" id="MobiDB-lite"/>
    </source>
</evidence>
<dbReference type="Proteomes" id="UP000339249">
    <property type="component" value="Unassembled WGS sequence"/>
</dbReference>
<dbReference type="EMBL" id="CABDVU010000001">
    <property type="protein sequence ID" value="VTN09767.1"/>
    <property type="molecule type" value="Genomic_DNA"/>
</dbReference>
<proteinExistence type="predicted"/>
<sequence length="39" mass="4155">MGGHFVPVDGATFAPTAAFAGRKRAKSGHRENWHSVCIS</sequence>
<evidence type="ECO:0000313" key="2">
    <source>
        <dbReference type="EMBL" id="VTN09767.1"/>
    </source>
</evidence>
<feature type="region of interest" description="Disordered" evidence="1">
    <location>
        <begin position="20"/>
        <end position="39"/>
    </location>
</feature>
<name>A0A4U9CX97_RAOTE</name>
<organism evidence="2 3">
    <name type="scientific">Raoultella terrigena</name>
    <name type="common">Klebsiella terrigena</name>
    <dbReference type="NCBI Taxonomy" id="577"/>
    <lineage>
        <taxon>Bacteria</taxon>
        <taxon>Pseudomonadati</taxon>
        <taxon>Pseudomonadota</taxon>
        <taxon>Gammaproteobacteria</taxon>
        <taxon>Enterobacterales</taxon>
        <taxon>Enterobacteriaceae</taxon>
        <taxon>Klebsiella/Raoultella group</taxon>
        <taxon>Raoultella</taxon>
    </lineage>
</organism>
<gene>
    <name evidence="2" type="ORF">NCTC9185_01669</name>
</gene>
<evidence type="ECO:0000313" key="3">
    <source>
        <dbReference type="Proteomes" id="UP000339249"/>
    </source>
</evidence>
<reference evidence="2 3" key="1">
    <citation type="submission" date="2019-04" db="EMBL/GenBank/DDBJ databases">
        <authorList>
            <consortium name="Pathogen Informatics"/>
        </authorList>
    </citation>
    <scope>NUCLEOTIDE SEQUENCE [LARGE SCALE GENOMIC DNA]</scope>
    <source>
        <strain evidence="2 3">NCTC9185</strain>
    </source>
</reference>
<dbReference type="AlphaFoldDB" id="A0A4U9CX97"/>
<protein>
    <submittedName>
        <fullName evidence="2">Uncharacterized protein</fullName>
    </submittedName>
</protein>